<evidence type="ECO:0008006" key="3">
    <source>
        <dbReference type="Google" id="ProtNLM"/>
    </source>
</evidence>
<dbReference type="AlphaFoldDB" id="A0A9J6B203"/>
<name>A0A9J6B203_SOLCO</name>
<dbReference type="PANTHER" id="PTHR48449:SF1">
    <property type="entry name" value="DUF1985 DOMAIN-CONTAINING PROTEIN"/>
    <property type="match status" value="1"/>
</dbReference>
<dbReference type="Proteomes" id="UP000824120">
    <property type="component" value="Chromosome 1"/>
</dbReference>
<protein>
    <recommendedName>
        <fullName evidence="3">Ulp1 protease family, C-terminal catalytic domain containing protein</fullName>
    </recommendedName>
</protein>
<dbReference type="OrthoDB" id="1194650at2759"/>
<sequence length="370" mass="42250">MKLRMMGSKLSIRTFPMHFQPNATDDSIIRSVMGKKFDSFRKTLRENDLEDIFRNTCFGFIFYNNEKKDEVLINYCGMPIFFGKKEFAIVTRLKWQSPSKPIPVFATKNNRGDERKEKHKQLRNSQLRSRTCDELTVKYLLGPLSPKTSNLFGFPWAFMAWAFQVIPHLSYQVIAKEEISSPRILRWLTTKNVKNPPDLFNPSDDALNEPHVAIDESFVAADASYVAIYHPSVATCDPNIAAYVATMMYLLQHLYVTTDDASVATYDPNIATDAPCVATYHPPVVHLWLVPTENEWKMSFMITLGLVETVFDPVVDRVKRELVGATTINVVDNIPFMITLGLVETLFDPVVDRVERELVRATTINVVDKP</sequence>
<dbReference type="PANTHER" id="PTHR48449">
    <property type="entry name" value="DUF1985 DOMAIN-CONTAINING PROTEIN"/>
    <property type="match status" value="1"/>
</dbReference>
<gene>
    <name evidence="1" type="ORF">H5410_002413</name>
</gene>
<comment type="caution">
    <text evidence="1">The sequence shown here is derived from an EMBL/GenBank/DDBJ whole genome shotgun (WGS) entry which is preliminary data.</text>
</comment>
<evidence type="ECO:0000313" key="1">
    <source>
        <dbReference type="EMBL" id="KAG5630696.1"/>
    </source>
</evidence>
<organism evidence="1 2">
    <name type="scientific">Solanum commersonii</name>
    <name type="common">Commerson's wild potato</name>
    <name type="synonym">Commerson's nightshade</name>
    <dbReference type="NCBI Taxonomy" id="4109"/>
    <lineage>
        <taxon>Eukaryota</taxon>
        <taxon>Viridiplantae</taxon>
        <taxon>Streptophyta</taxon>
        <taxon>Embryophyta</taxon>
        <taxon>Tracheophyta</taxon>
        <taxon>Spermatophyta</taxon>
        <taxon>Magnoliopsida</taxon>
        <taxon>eudicotyledons</taxon>
        <taxon>Gunneridae</taxon>
        <taxon>Pentapetalae</taxon>
        <taxon>asterids</taxon>
        <taxon>lamiids</taxon>
        <taxon>Solanales</taxon>
        <taxon>Solanaceae</taxon>
        <taxon>Solanoideae</taxon>
        <taxon>Solaneae</taxon>
        <taxon>Solanum</taxon>
    </lineage>
</organism>
<reference evidence="1 2" key="1">
    <citation type="submission" date="2020-09" db="EMBL/GenBank/DDBJ databases">
        <title>De no assembly of potato wild relative species, Solanum commersonii.</title>
        <authorList>
            <person name="Cho K."/>
        </authorList>
    </citation>
    <scope>NUCLEOTIDE SEQUENCE [LARGE SCALE GENOMIC DNA]</scope>
    <source>
        <strain evidence="1">LZ3.2</strain>
        <tissue evidence="1">Leaf</tissue>
    </source>
</reference>
<keyword evidence="2" id="KW-1185">Reference proteome</keyword>
<dbReference type="EMBL" id="JACXVP010000001">
    <property type="protein sequence ID" value="KAG5630696.1"/>
    <property type="molecule type" value="Genomic_DNA"/>
</dbReference>
<evidence type="ECO:0000313" key="2">
    <source>
        <dbReference type="Proteomes" id="UP000824120"/>
    </source>
</evidence>
<accession>A0A9J6B203</accession>
<proteinExistence type="predicted"/>